<sequence>MSGLSDQERQVFDYLVNAIAERRLAPGMRLVEADLAQEFDISRGQVRKILLALGETQGVRHAPNRGAQVARPSLEEARNVMTTRLLIEPQVAASLSEQPEPQRREAVEKLRAHMELEASAHSRRARGEEIRLSGRFHVLLCEALGNQILAEFVERLVLLASLALATHAPEIADDCGLDEHVDLVDAIERGDPAAARDQMRRHLSHVSTGYERSSEDKSGAGSGKSGTISA</sequence>
<dbReference type="Gene3D" id="1.10.10.10">
    <property type="entry name" value="Winged helix-like DNA-binding domain superfamily/Winged helix DNA-binding domain"/>
    <property type="match status" value="1"/>
</dbReference>
<dbReference type="Proteomes" id="UP000283786">
    <property type="component" value="Chromosome"/>
</dbReference>
<dbReference type="KEGG" id="palw:PSAL_018030"/>
<dbReference type="Pfam" id="PF00392">
    <property type="entry name" value="GntR"/>
    <property type="match status" value="1"/>
</dbReference>
<dbReference type="SUPFAM" id="SSF46785">
    <property type="entry name" value="Winged helix' DNA-binding domain"/>
    <property type="match status" value="1"/>
</dbReference>
<evidence type="ECO:0000256" key="2">
    <source>
        <dbReference type="ARBA" id="ARBA00023125"/>
    </source>
</evidence>
<protein>
    <submittedName>
        <fullName evidence="5">HTH-type transcriptional repressor RspR</fullName>
    </submittedName>
</protein>
<reference evidence="5 6" key="1">
    <citation type="submission" date="2020-08" db="EMBL/GenBank/DDBJ databases">
        <title>Genome sequence of Rhodobacteraceae bacterium Lw-13e.</title>
        <authorList>
            <person name="Poehlein A."/>
            <person name="Wolter L."/>
            <person name="Daniel R."/>
            <person name="Brinkhoff T."/>
        </authorList>
    </citation>
    <scope>NUCLEOTIDE SEQUENCE [LARGE SCALE GENOMIC DNA]</scope>
    <source>
        <strain evidence="5 6">Lw-13e</strain>
    </source>
</reference>
<gene>
    <name evidence="5" type="primary">rspR_1</name>
    <name evidence="5" type="ORF">PSAL_018030</name>
</gene>
<dbReference type="Pfam" id="PF07729">
    <property type="entry name" value="FCD"/>
    <property type="match status" value="1"/>
</dbReference>
<dbReference type="InterPro" id="IPR011711">
    <property type="entry name" value="GntR_C"/>
</dbReference>
<keyword evidence="2" id="KW-0238">DNA-binding</keyword>
<evidence type="ECO:0000256" key="3">
    <source>
        <dbReference type="ARBA" id="ARBA00023163"/>
    </source>
</evidence>
<dbReference type="SMART" id="SM00895">
    <property type="entry name" value="FCD"/>
    <property type="match status" value="1"/>
</dbReference>
<evidence type="ECO:0000313" key="5">
    <source>
        <dbReference type="EMBL" id="QPM90564.1"/>
    </source>
</evidence>
<dbReference type="SMART" id="SM00345">
    <property type="entry name" value="HTH_GNTR"/>
    <property type="match status" value="1"/>
</dbReference>
<dbReference type="PANTHER" id="PTHR43537:SF53">
    <property type="entry name" value="HTH-TYPE TRANSCRIPTIONAL REPRESSOR NANR"/>
    <property type="match status" value="1"/>
</dbReference>
<organism evidence="5 6">
    <name type="scientific">Pseudooceanicola algae</name>
    <dbReference type="NCBI Taxonomy" id="1537215"/>
    <lineage>
        <taxon>Bacteria</taxon>
        <taxon>Pseudomonadati</taxon>
        <taxon>Pseudomonadota</taxon>
        <taxon>Alphaproteobacteria</taxon>
        <taxon>Rhodobacterales</taxon>
        <taxon>Paracoccaceae</taxon>
        <taxon>Pseudooceanicola</taxon>
    </lineage>
</organism>
<dbReference type="EMBL" id="CP060436">
    <property type="protein sequence ID" value="QPM90564.1"/>
    <property type="molecule type" value="Genomic_DNA"/>
</dbReference>
<dbReference type="GO" id="GO:0003677">
    <property type="term" value="F:DNA binding"/>
    <property type="evidence" value="ECO:0007669"/>
    <property type="project" value="UniProtKB-KW"/>
</dbReference>
<feature type="region of interest" description="Disordered" evidence="4">
    <location>
        <begin position="192"/>
        <end position="230"/>
    </location>
</feature>
<dbReference type="InterPro" id="IPR036390">
    <property type="entry name" value="WH_DNA-bd_sf"/>
</dbReference>
<dbReference type="InterPro" id="IPR000524">
    <property type="entry name" value="Tscrpt_reg_HTH_GntR"/>
</dbReference>
<keyword evidence="6" id="KW-1185">Reference proteome</keyword>
<dbReference type="PANTHER" id="PTHR43537">
    <property type="entry name" value="TRANSCRIPTIONAL REGULATOR, GNTR FAMILY"/>
    <property type="match status" value="1"/>
</dbReference>
<accession>A0A418SLJ6</accession>
<dbReference type="SUPFAM" id="SSF48008">
    <property type="entry name" value="GntR ligand-binding domain-like"/>
    <property type="match status" value="1"/>
</dbReference>
<dbReference type="Gene3D" id="1.20.120.530">
    <property type="entry name" value="GntR ligand-binding domain-like"/>
    <property type="match status" value="1"/>
</dbReference>
<dbReference type="RefSeq" id="WP_119837589.1">
    <property type="nucleotide sequence ID" value="NZ_CP060436.1"/>
</dbReference>
<keyword evidence="1" id="KW-0805">Transcription regulation</keyword>
<evidence type="ECO:0000256" key="1">
    <source>
        <dbReference type="ARBA" id="ARBA00023015"/>
    </source>
</evidence>
<dbReference type="InterPro" id="IPR036388">
    <property type="entry name" value="WH-like_DNA-bd_sf"/>
</dbReference>
<dbReference type="GO" id="GO:0003700">
    <property type="term" value="F:DNA-binding transcription factor activity"/>
    <property type="evidence" value="ECO:0007669"/>
    <property type="project" value="InterPro"/>
</dbReference>
<dbReference type="AlphaFoldDB" id="A0A418SLJ6"/>
<evidence type="ECO:0000256" key="4">
    <source>
        <dbReference type="SAM" id="MobiDB-lite"/>
    </source>
</evidence>
<dbReference type="InterPro" id="IPR008920">
    <property type="entry name" value="TF_FadR/GntR_C"/>
</dbReference>
<dbReference type="OrthoDB" id="7618373at2"/>
<dbReference type="PROSITE" id="PS50949">
    <property type="entry name" value="HTH_GNTR"/>
    <property type="match status" value="1"/>
</dbReference>
<evidence type="ECO:0000313" key="6">
    <source>
        <dbReference type="Proteomes" id="UP000283786"/>
    </source>
</evidence>
<proteinExistence type="predicted"/>
<keyword evidence="3" id="KW-0804">Transcription</keyword>
<name>A0A418SLJ6_9RHOB</name>